<dbReference type="PRINTS" id="PR00033">
    <property type="entry name" value="HTHASNC"/>
</dbReference>
<keyword evidence="6" id="KW-1185">Reference proteome</keyword>
<dbReference type="EMBL" id="FMXQ01000002">
    <property type="protein sequence ID" value="SDB17472.1"/>
    <property type="molecule type" value="Genomic_DNA"/>
</dbReference>
<dbReference type="PROSITE" id="PS00519">
    <property type="entry name" value="HTH_ASNC_1"/>
    <property type="match status" value="1"/>
</dbReference>
<dbReference type="Gene3D" id="1.10.10.10">
    <property type="entry name" value="Winged helix-like DNA-binding domain superfamily/Winged helix DNA-binding domain"/>
    <property type="match status" value="1"/>
</dbReference>
<dbReference type="CDD" id="cd00090">
    <property type="entry name" value="HTH_ARSR"/>
    <property type="match status" value="1"/>
</dbReference>
<dbReference type="GO" id="GO:0005829">
    <property type="term" value="C:cytosol"/>
    <property type="evidence" value="ECO:0007669"/>
    <property type="project" value="TreeGrafter"/>
</dbReference>
<dbReference type="InterPro" id="IPR019887">
    <property type="entry name" value="Tscrpt_reg_AsnC/Lrp_C"/>
</dbReference>
<keyword evidence="2" id="KW-0238">DNA-binding</keyword>
<evidence type="ECO:0000313" key="5">
    <source>
        <dbReference type="EMBL" id="SDB17472.1"/>
    </source>
</evidence>
<dbReference type="PROSITE" id="PS50956">
    <property type="entry name" value="HTH_ASNC_2"/>
    <property type="match status" value="1"/>
</dbReference>
<gene>
    <name evidence="5" type="ORF">SAMN02982931_01408</name>
</gene>
<dbReference type="InterPro" id="IPR036390">
    <property type="entry name" value="WH_DNA-bd_sf"/>
</dbReference>
<dbReference type="Pfam" id="PF01037">
    <property type="entry name" value="AsnC_trans_reg"/>
    <property type="match status" value="1"/>
</dbReference>
<name>A0A1G6B9Z5_9HYPH</name>
<proteinExistence type="predicted"/>
<evidence type="ECO:0000256" key="1">
    <source>
        <dbReference type="ARBA" id="ARBA00023015"/>
    </source>
</evidence>
<dbReference type="OrthoDB" id="9803143at2"/>
<dbReference type="AlphaFoldDB" id="A0A1G6B9Z5"/>
<evidence type="ECO:0000256" key="3">
    <source>
        <dbReference type="ARBA" id="ARBA00023163"/>
    </source>
</evidence>
<dbReference type="STRING" id="665467.SAMN02982931_01408"/>
<dbReference type="GO" id="GO:0006355">
    <property type="term" value="P:regulation of DNA-templated transcription"/>
    <property type="evidence" value="ECO:0007669"/>
    <property type="project" value="UniProtKB-ARBA"/>
</dbReference>
<dbReference type="Gene3D" id="3.30.70.920">
    <property type="match status" value="1"/>
</dbReference>
<feature type="domain" description="HTH asnC-type" evidence="4">
    <location>
        <begin position="6"/>
        <end position="67"/>
    </location>
</feature>
<dbReference type="GO" id="GO:0043200">
    <property type="term" value="P:response to amino acid"/>
    <property type="evidence" value="ECO:0007669"/>
    <property type="project" value="TreeGrafter"/>
</dbReference>
<dbReference type="InterPro" id="IPR019885">
    <property type="entry name" value="Tscrpt_reg_HTH_AsnC-type_CS"/>
</dbReference>
<sequence>MSQPRLDAIDIRILAEVQREGRITKLALADRVGLSPTPCWNRLKRLEESGLIAGYHAHLEPKAFGAFTLVFMEVTLANHRQHDFDRFEKAVRALPEIVGCWSLGGGIDYLVKVIARDIDTYQRMVDSLLEREIGIDRYFTYIVTRSVKDWSALPLDRLVDPA</sequence>
<dbReference type="InterPro" id="IPR000485">
    <property type="entry name" value="AsnC-type_HTH_dom"/>
</dbReference>
<protein>
    <submittedName>
        <fullName evidence="5">Lrp/AsnC family transcriptional regulator, regulator of ectoine-degradation genes</fullName>
    </submittedName>
</protein>
<keyword evidence="1" id="KW-0805">Transcription regulation</keyword>
<dbReference type="RefSeq" id="WP_090875665.1">
    <property type="nucleotide sequence ID" value="NZ_FMXQ01000002.1"/>
</dbReference>
<dbReference type="InterPro" id="IPR011991">
    <property type="entry name" value="ArsR-like_HTH"/>
</dbReference>
<keyword evidence="3" id="KW-0804">Transcription</keyword>
<evidence type="ECO:0000259" key="4">
    <source>
        <dbReference type="PROSITE" id="PS50956"/>
    </source>
</evidence>
<organism evidence="5 6">
    <name type="scientific">Bauldia litoralis</name>
    <dbReference type="NCBI Taxonomy" id="665467"/>
    <lineage>
        <taxon>Bacteria</taxon>
        <taxon>Pseudomonadati</taxon>
        <taxon>Pseudomonadota</taxon>
        <taxon>Alphaproteobacteria</taxon>
        <taxon>Hyphomicrobiales</taxon>
        <taxon>Kaistiaceae</taxon>
        <taxon>Bauldia</taxon>
    </lineage>
</organism>
<dbReference type="SUPFAM" id="SSF46785">
    <property type="entry name" value="Winged helix' DNA-binding domain"/>
    <property type="match status" value="1"/>
</dbReference>
<dbReference type="Proteomes" id="UP000199071">
    <property type="component" value="Unassembled WGS sequence"/>
</dbReference>
<evidence type="ECO:0000313" key="6">
    <source>
        <dbReference type="Proteomes" id="UP000199071"/>
    </source>
</evidence>
<accession>A0A1G6B9Z5</accession>
<evidence type="ECO:0000256" key="2">
    <source>
        <dbReference type="ARBA" id="ARBA00023125"/>
    </source>
</evidence>
<dbReference type="SMART" id="SM00344">
    <property type="entry name" value="HTH_ASNC"/>
    <property type="match status" value="1"/>
</dbReference>
<dbReference type="PANTHER" id="PTHR30154">
    <property type="entry name" value="LEUCINE-RESPONSIVE REGULATORY PROTEIN"/>
    <property type="match status" value="1"/>
</dbReference>
<dbReference type="InterPro" id="IPR011008">
    <property type="entry name" value="Dimeric_a/b-barrel"/>
</dbReference>
<dbReference type="SUPFAM" id="SSF54909">
    <property type="entry name" value="Dimeric alpha+beta barrel"/>
    <property type="match status" value="1"/>
</dbReference>
<dbReference type="InterPro" id="IPR019888">
    <property type="entry name" value="Tscrpt_reg_AsnC-like"/>
</dbReference>
<reference evidence="5 6" key="1">
    <citation type="submission" date="2016-10" db="EMBL/GenBank/DDBJ databases">
        <authorList>
            <person name="de Groot N.N."/>
        </authorList>
    </citation>
    <scope>NUCLEOTIDE SEQUENCE [LARGE SCALE GENOMIC DNA]</scope>
    <source>
        <strain evidence="5 6">ATCC 35022</strain>
    </source>
</reference>
<dbReference type="InterPro" id="IPR036388">
    <property type="entry name" value="WH-like_DNA-bd_sf"/>
</dbReference>
<dbReference type="PANTHER" id="PTHR30154:SF34">
    <property type="entry name" value="TRANSCRIPTIONAL REGULATOR AZLB"/>
    <property type="match status" value="1"/>
</dbReference>
<dbReference type="GO" id="GO:0043565">
    <property type="term" value="F:sequence-specific DNA binding"/>
    <property type="evidence" value="ECO:0007669"/>
    <property type="project" value="InterPro"/>
</dbReference>
<dbReference type="Pfam" id="PF13412">
    <property type="entry name" value="HTH_24"/>
    <property type="match status" value="1"/>
</dbReference>